<reference evidence="1 2" key="1">
    <citation type="journal article" date="2019" name="Sci. Rep.">
        <title>Orb-weaving spider Araneus ventricosus genome elucidates the spidroin gene catalogue.</title>
        <authorList>
            <person name="Kono N."/>
            <person name="Nakamura H."/>
            <person name="Ohtoshi R."/>
            <person name="Moran D.A.P."/>
            <person name="Shinohara A."/>
            <person name="Yoshida Y."/>
            <person name="Fujiwara M."/>
            <person name="Mori M."/>
            <person name="Tomita M."/>
            <person name="Arakawa K."/>
        </authorList>
    </citation>
    <scope>NUCLEOTIDE SEQUENCE [LARGE SCALE GENOMIC DNA]</scope>
</reference>
<comment type="caution">
    <text evidence="1">The sequence shown here is derived from an EMBL/GenBank/DDBJ whole genome shotgun (WGS) entry which is preliminary data.</text>
</comment>
<dbReference type="AlphaFoldDB" id="A0A4Y2EBM4"/>
<dbReference type="PANTHER" id="PTHR47326">
    <property type="entry name" value="TRANSPOSABLE ELEMENT TC3 TRANSPOSASE-LIKE PROTEIN"/>
    <property type="match status" value="1"/>
</dbReference>
<gene>
    <name evidence="1" type="ORF">AVEN_1176_1</name>
</gene>
<dbReference type="PANTHER" id="PTHR47326:SF1">
    <property type="entry name" value="HTH PSQ-TYPE DOMAIN-CONTAINING PROTEIN"/>
    <property type="match status" value="1"/>
</dbReference>
<sequence length="104" mass="12161">MFNRQNTHYWALEKTTCFADVRHPMRFSINVWCGIYNNELIGRVFNHGKLTAARYLEFLLDVIPDFVENLPLIQLQNVWVQHDGAPAHKTSSVKQYLVEELGNK</sequence>
<dbReference type="OrthoDB" id="6435261at2759"/>
<dbReference type="Proteomes" id="UP000499080">
    <property type="component" value="Unassembled WGS sequence"/>
</dbReference>
<dbReference type="Gene3D" id="3.30.420.10">
    <property type="entry name" value="Ribonuclease H-like superfamily/Ribonuclease H"/>
    <property type="match status" value="1"/>
</dbReference>
<evidence type="ECO:0000313" key="1">
    <source>
        <dbReference type="EMBL" id="GBM26573.1"/>
    </source>
</evidence>
<dbReference type="EMBL" id="BGPR01000563">
    <property type="protein sequence ID" value="GBM26573.1"/>
    <property type="molecule type" value="Genomic_DNA"/>
</dbReference>
<name>A0A4Y2EBM4_ARAVE</name>
<evidence type="ECO:0008006" key="3">
    <source>
        <dbReference type="Google" id="ProtNLM"/>
    </source>
</evidence>
<proteinExistence type="predicted"/>
<accession>A0A4Y2EBM4</accession>
<dbReference type="GO" id="GO:0003676">
    <property type="term" value="F:nucleic acid binding"/>
    <property type="evidence" value="ECO:0007669"/>
    <property type="project" value="InterPro"/>
</dbReference>
<dbReference type="InterPro" id="IPR036397">
    <property type="entry name" value="RNaseH_sf"/>
</dbReference>
<keyword evidence="2" id="KW-1185">Reference proteome</keyword>
<evidence type="ECO:0000313" key="2">
    <source>
        <dbReference type="Proteomes" id="UP000499080"/>
    </source>
</evidence>
<protein>
    <recommendedName>
        <fullName evidence="3">Tc1-like transposase DDE domain-containing protein</fullName>
    </recommendedName>
</protein>
<organism evidence="1 2">
    <name type="scientific">Araneus ventricosus</name>
    <name type="common">Orbweaver spider</name>
    <name type="synonym">Epeira ventricosa</name>
    <dbReference type="NCBI Taxonomy" id="182803"/>
    <lineage>
        <taxon>Eukaryota</taxon>
        <taxon>Metazoa</taxon>
        <taxon>Ecdysozoa</taxon>
        <taxon>Arthropoda</taxon>
        <taxon>Chelicerata</taxon>
        <taxon>Arachnida</taxon>
        <taxon>Araneae</taxon>
        <taxon>Araneomorphae</taxon>
        <taxon>Entelegynae</taxon>
        <taxon>Araneoidea</taxon>
        <taxon>Araneidae</taxon>
        <taxon>Araneus</taxon>
    </lineage>
</organism>